<dbReference type="AlphaFoldDB" id="A0A914C3Q1"/>
<evidence type="ECO:0000313" key="3">
    <source>
        <dbReference type="WBParaSite" id="ACRNAN_Path_22.g69.t1"/>
    </source>
</evidence>
<dbReference type="WBParaSite" id="ACRNAN_Path_22.g69.t1">
    <property type="protein sequence ID" value="ACRNAN_Path_22.g69.t1"/>
    <property type="gene ID" value="ACRNAN_Path_22.g69"/>
</dbReference>
<keyword evidence="2" id="KW-1185">Reference proteome</keyword>
<keyword evidence="1" id="KW-0732">Signal</keyword>
<dbReference type="Proteomes" id="UP000887540">
    <property type="component" value="Unplaced"/>
</dbReference>
<feature type="chain" id="PRO_5037617885" evidence="1">
    <location>
        <begin position="20"/>
        <end position="234"/>
    </location>
</feature>
<feature type="signal peptide" evidence="1">
    <location>
        <begin position="1"/>
        <end position="19"/>
    </location>
</feature>
<organism evidence="2 3">
    <name type="scientific">Acrobeloides nanus</name>
    <dbReference type="NCBI Taxonomy" id="290746"/>
    <lineage>
        <taxon>Eukaryota</taxon>
        <taxon>Metazoa</taxon>
        <taxon>Ecdysozoa</taxon>
        <taxon>Nematoda</taxon>
        <taxon>Chromadorea</taxon>
        <taxon>Rhabditida</taxon>
        <taxon>Tylenchina</taxon>
        <taxon>Cephalobomorpha</taxon>
        <taxon>Cephaloboidea</taxon>
        <taxon>Cephalobidae</taxon>
        <taxon>Acrobeloides</taxon>
    </lineage>
</organism>
<accession>A0A914C3Q1</accession>
<sequence>MKFFLTIILILLVPQLLYGTPTSQQCAAFARFASKWNPIPETLPAWTKDNCEKIQPRPAGMTCEDVQKFVSDCSYGSGGPKMTREEMLLADRQRLENYYQKYYGNNRPTVLNRYTYWDPQTAIDYGQYGNWYYPNYYPGAYLNGWDGSRSSLRRLNNELARLREAHFPYNRADNIVNIALQQTNLPTCLHDIFFCVRATYMSPKQNYPSEQGPSRQLRKRSATNWLEDELKKDS</sequence>
<evidence type="ECO:0000256" key="1">
    <source>
        <dbReference type="SAM" id="SignalP"/>
    </source>
</evidence>
<name>A0A914C3Q1_9BILA</name>
<evidence type="ECO:0000313" key="2">
    <source>
        <dbReference type="Proteomes" id="UP000887540"/>
    </source>
</evidence>
<protein>
    <submittedName>
        <fullName evidence="3">Uncharacterized protein</fullName>
    </submittedName>
</protein>
<reference evidence="3" key="1">
    <citation type="submission" date="2022-11" db="UniProtKB">
        <authorList>
            <consortium name="WormBaseParasite"/>
        </authorList>
    </citation>
    <scope>IDENTIFICATION</scope>
</reference>
<proteinExistence type="predicted"/>